<dbReference type="RefSeq" id="WP_012616769.1">
    <property type="nucleotide sequence ID" value="NC_011832.1"/>
</dbReference>
<dbReference type="STRING" id="521011.Mpal_0056"/>
<dbReference type="Proteomes" id="UP000002457">
    <property type="component" value="Chromosome"/>
</dbReference>
<keyword evidence="1" id="KW-1133">Transmembrane helix</keyword>
<evidence type="ECO:0000313" key="3">
    <source>
        <dbReference type="Proteomes" id="UP000002457"/>
    </source>
</evidence>
<protein>
    <submittedName>
        <fullName evidence="2">Uncharacterized protein</fullName>
    </submittedName>
</protein>
<keyword evidence="1" id="KW-0472">Membrane</keyword>
<dbReference type="EMBL" id="CP001338">
    <property type="protein sequence ID" value="ACL15450.1"/>
    <property type="molecule type" value="Genomic_DNA"/>
</dbReference>
<dbReference type="HOGENOM" id="CLU_2243821_0_0_2"/>
<gene>
    <name evidence="2" type="ordered locus">Mpal_0056</name>
</gene>
<dbReference type="AlphaFoldDB" id="B8GI99"/>
<name>B8GI99_METPE</name>
<keyword evidence="1" id="KW-0812">Transmembrane</keyword>
<keyword evidence="3" id="KW-1185">Reference proteome</keyword>
<accession>B8GI99</accession>
<feature type="transmembrane region" description="Helical" evidence="1">
    <location>
        <begin position="34"/>
        <end position="57"/>
    </location>
</feature>
<proteinExistence type="predicted"/>
<dbReference type="eggNOG" id="arCOG04995">
    <property type="taxonomic scope" value="Archaea"/>
</dbReference>
<feature type="transmembrane region" description="Helical" evidence="1">
    <location>
        <begin position="7"/>
        <end position="28"/>
    </location>
</feature>
<sequence length="104" mass="11870">MDIRESLLDIILTIVLVISTLVLVFRLWQDVTIAVAATLMMLALGGLFLSFGAKISILDNTLIVRERSMRLNLEETSLMMSEKYETTVAQIDAIIQDFSRRMYR</sequence>
<reference evidence="2 3" key="1">
    <citation type="journal article" date="2015" name="Genome Announc.">
        <title>Complete Genome Sequence of Methanosphaerula palustris E1-9CT, a Hydrogenotrophic Methanogen Isolated from a Minerotrophic Fen Peatland.</title>
        <authorList>
            <person name="Cadillo-Quiroz H."/>
            <person name="Browne P."/>
            <person name="Kyrpides N."/>
            <person name="Woyke T."/>
            <person name="Goodwin L."/>
            <person name="Detter C."/>
            <person name="Yavitt J.B."/>
            <person name="Zinder S.H."/>
        </authorList>
    </citation>
    <scope>NUCLEOTIDE SEQUENCE [LARGE SCALE GENOMIC DNA]</scope>
    <source>
        <strain evidence="3">ATCC BAA-1556 / DSM 19958 / E1-9c</strain>
    </source>
</reference>
<evidence type="ECO:0000313" key="2">
    <source>
        <dbReference type="EMBL" id="ACL15450.1"/>
    </source>
</evidence>
<organism evidence="2 3">
    <name type="scientific">Methanosphaerula palustris (strain ATCC BAA-1556 / DSM 19958 / E1-9c)</name>
    <dbReference type="NCBI Taxonomy" id="521011"/>
    <lineage>
        <taxon>Archaea</taxon>
        <taxon>Methanobacteriati</taxon>
        <taxon>Methanobacteriota</taxon>
        <taxon>Stenosarchaea group</taxon>
        <taxon>Methanomicrobia</taxon>
        <taxon>Methanomicrobiales</taxon>
        <taxon>Methanoregulaceae</taxon>
        <taxon>Methanosphaerula</taxon>
    </lineage>
</organism>
<dbReference type="OrthoDB" id="107697at2157"/>
<evidence type="ECO:0000256" key="1">
    <source>
        <dbReference type="SAM" id="Phobius"/>
    </source>
</evidence>
<dbReference type="GeneID" id="7272225"/>
<dbReference type="KEGG" id="mpl:Mpal_0056"/>